<name>A0A193LDE5_9GAMM</name>
<evidence type="ECO:0000256" key="2">
    <source>
        <dbReference type="ARBA" id="ARBA00022827"/>
    </source>
</evidence>
<dbReference type="InterPro" id="IPR016164">
    <property type="entry name" value="FAD-linked_Oxase-like_C"/>
</dbReference>
<accession>A0A193LDE5</accession>
<dbReference type="EMBL" id="CP016268">
    <property type="protein sequence ID" value="ANO50461.1"/>
    <property type="molecule type" value="Genomic_DNA"/>
</dbReference>
<dbReference type="KEGG" id="woc:BA177_03875"/>
<evidence type="ECO:0000256" key="1">
    <source>
        <dbReference type="ARBA" id="ARBA00022630"/>
    </source>
</evidence>
<dbReference type="NCBIfam" id="NF008439">
    <property type="entry name" value="PRK11282.1"/>
    <property type="match status" value="1"/>
</dbReference>
<organism evidence="4 5">
    <name type="scientific">Woeseia oceani</name>
    <dbReference type="NCBI Taxonomy" id="1548547"/>
    <lineage>
        <taxon>Bacteria</taxon>
        <taxon>Pseudomonadati</taxon>
        <taxon>Pseudomonadota</taxon>
        <taxon>Gammaproteobacteria</taxon>
        <taxon>Woeseiales</taxon>
        <taxon>Woeseiaceae</taxon>
        <taxon>Woeseia</taxon>
    </lineage>
</organism>
<dbReference type="InterPro" id="IPR016166">
    <property type="entry name" value="FAD-bd_PCMH"/>
</dbReference>
<keyword evidence="2" id="KW-0274">FAD</keyword>
<evidence type="ECO:0000259" key="3">
    <source>
        <dbReference type="PROSITE" id="PS51387"/>
    </source>
</evidence>
<dbReference type="PANTHER" id="PTHR11748">
    <property type="entry name" value="D-LACTATE DEHYDROGENASE"/>
    <property type="match status" value="1"/>
</dbReference>
<dbReference type="GO" id="GO:0071949">
    <property type="term" value="F:FAD binding"/>
    <property type="evidence" value="ECO:0007669"/>
    <property type="project" value="InterPro"/>
</dbReference>
<keyword evidence="5" id="KW-1185">Reference proteome</keyword>
<dbReference type="GO" id="GO:0003824">
    <property type="term" value="F:catalytic activity"/>
    <property type="evidence" value="ECO:0007669"/>
    <property type="project" value="InterPro"/>
</dbReference>
<evidence type="ECO:0000313" key="5">
    <source>
        <dbReference type="Proteomes" id="UP000092695"/>
    </source>
</evidence>
<feature type="domain" description="FAD-binding PCMH-type" evidence="3">
    <location>
        <begin position="1"/>
        <end position="170"/>
    </location>
</feature>
<dbReference type="Gene3D" id="3.30.465.10">
    <property type="match status" value="1"/>
</dbReference>
<dbReference type="AlphaFoldDB" id="A0A193LDE5"/>
<dbReference type="RefSeq" id="WP_068613079.1">
    <property type="nucleotide sequence ID" value="NZ_CP016268.1"/>
</dbReference>
<dbReference type="Pfam" id="PF01565">
    <property type="entry name" value="FAD_binding_4"/>
    <property type="match status" value="1"/>
</dbReference>
<dbReference type="PANTHER" id="PTHR11748:SF103">
    <property type="entry name" value="GLYCOLATE OXIDASE SUBUNIT GLCE"/>
    <property type="match status" value="1"/>
</dbReference>
<sequence>MGDIAAELEATVRAAAASGTKLSIVAGGSKSFLGRDVAGECLDVSGHSGILDYQPAELVLTARAGTTLTEIAQCLEDCGQMLPFEPPVFDGKATIGGTLACDAAGPARPWRGSVRDATLGVTLINGRGERLRFGGQVLKNVAGYDVSRLQAGAMGTLGVMTEVTVRLLPIPAATATLVREMDAAAAIRRMNEMTRTPLPISAAAWLDGKLYMRLEGAERAVAGARGKIEADFDSGDESIWRHIREQSLEFFKGSTPLWRFSVASNSGHRNADEPWLLDWGGAQRWLRGEFDAQYLESLACDLGGQVSLYRHGDRSGEVFHPQVPAMRNVQMRLKKSFDPHGIFNVGRMYDGI</sequence>
<gene>
    <name evidence="4" type="ORF">BA177_03875</name>
</gene>
<dbReference type="Proteomes" id="UP000092695">
    <property type="component" value="Chromosome"/>
</dbReference>
<dbReference type="STRING" id="1548547.BA177_03875"/>
<dbReference type="InterPro" id="IPR016169">
    <property type="entry name" value="FAD-bd_PCMH_sub2"/>
</dbReference>
<dbReference type="InterPro" id="IPR006094">
    <property type="entry name" value="Oxid_FAD_bind_N"/>
</dbReference>
<reference evidence="4 5" key="1">
    <citation type="submission" date="2016-06" db="EMBL/GenBank/DDBJ databases">
        <title>Complete genome sequence of a deep-branching marine Gamma Proteobacterium Woeseia oceani type strain XK5.</title>
        <authorList>
            <person name="Mu D."/>
            <person name="Du Z."/>
        </authorList>
    </citation>
    <scope>NUCLEOTIDE SEQUENCE [LARGE SCALE GENOMIC DNA]</scope>
    <source>
        <strain evidence="4 5">XK5</strain>
    </source>
</reference>
<dbReference type="InterPro" id="IPR036318">
    <property type="entry name" value="FAD-bd_PCMH-like_sf"/>
</dbReference>
<dbReference type="SUPFAM" id="SSF56176">
    <property type="entry name" value="FAD-binding/transporter-associated domain-like"/>
    <property type="match status" value="1"/>
</dbReference>
<dbReference type="OrthoDB" id="9811557at2"/>
<protein>
    <submittedName>
        <fullName evidence="4">Glycolate oxidase subunit GlcE</fullName>
    </submittedName>
</protein>
<dbReference type="PROSITE" id="PS51387">
    <property type="entry name" value="FAD_PCMH"/>
    <property type="match status" value="1"/>
</dbReference>
<dbReference type="SUPFAM" id="SSF55103">
    <property type="entry name" value="FAD-linked oxidases, C-terminal domain"/>
    <property type="match status" value="1"/>
</dbReference>
<evidence type="ECO:0000313" key="4">
    <source>
        <dbReference type="EMBL" id="ANO50461.1"/>
    </source>
</evidence>
<proteinExistence type="predicted"/>
<keyword evidence="1" id="KW-0285">Flavoprotein</keyword>